<dbReference type="AlphaFoldDB" id="A0A0G4LBG3"/>
<sequence>MVSGLMKGICRLPTDDDDKIANVSIAVSTERQAAIATAIGSWHFCAHDFSDDELLLAAMVMFKHALSMPQLERWRIPA</sequence>
<evidence type="ECO:0000313" key="1">
    <source>
        <dbReference type="EMBL" id="CRK19070.1"/>
    </source>
</evidence>
<organism evidence="1 2">
    <name type="scientific">Verticillium longisporum</name>
    <name type="common">Verticillium dahliae var. longisporum</name>
    <dbReference type="NCBI Taxonomy" id="100787"/>
    <lineage>
        <taxon>Eukaryota</taxon>
        <taxon>Fungi</taxon>
        <taxon>Dikarya</taxon>
        <taxon>Ascomycota</taxon>
        <taxon>Pezizomycotina</taxon>
        <taxon>Sordariomycetes</taxon>
        <taxon>Hypocreomycetidae</taxon>
        <taxon>Glomerellales</taxon>
        <taxon>Plectosphaerellaceae</taxon>
        <taxon>Verticillium</taxon>
    </lineage>
</organism>
<dbReference type="Proteomes" id="UP000045706">
    <property type="component" value="Unassembled WGS sequence"/>
</dbReference>
<accession>A0A0G4LBG3</accession>
<protein>
    <submittedName>
        <fullName evidence="1">Uncharacterized protein</fullName>
    </submittedName>
</protein>
<proteinExistence type="predicted"/>
<name>A0A0G4LBG3_VERLO</name>
<gene>
    <name evidence="1" type="ORF">BN1723_017742</name>
</gene>
<evidence type="ECO:0000313" key="2">
    <source>
        <dbReference type="Proteomes" id="UP000045706"/>
    </source>
</evidence>
<dbReference type="EMBL" id="CVQI01009646">
    <property type="protein sequence ID" value="CRK19070.1"/>
    <property type="molecule type" value="Genomic_DNA"/>
</dbReference>
<feature type="non-terminal residue" evidence="1">
    <location>
        <position position="78"/>
    </location>
</feature>
<reference evidence="2" key="1">
    <citation type="submission" date="2015-05" db="EMBL/GenBank/DDBJ databases">
        <authorList>
            <person name="Fogelqvist Johan"/>
        </authorList>
    </citation>
    <scope>NUCLEOTIDE SEQUENCE [LARGE SCALE GENOMIC DNA]</scope>
</reference>